<dbReference type="OrthoDB" id="10258608at2759"/>
<keyword evidence="3" id="KW-1185">Reference proteome</keyword>
<gene>
    <name evidence="2" type="ORF">AB205_0217270</name>
</gene>
<dbReference type="PANTHER" id="PTHR10663">
    <property type="entry name" value="GUANYL-NUCLEOTIDE EXCHANGE FACTOR"/>
    <property type="match status" value="1"/>
</dbReference>
<dbReference type="GO" id="GO:0005085">
    <property type="term" value="F:guanyl-nucleotide exchange factor activity"/>
    <property type="evidence" value="ECO:0007669"/>
    <property type="project" value="InterPro"/>
</dbReference>
<dbReference type="Proteomes" id="UP000228934">
    <property type="component" value="Unassembled WGS sequence"/>
</dbReference>
<dbReference type="EMBL" id="KV938249">
    <property type="protein sequence ID" value="PIO27223.1"/>
    <property type="molecule type" value="Genomic_DNA"/>
</dbReference>
<proteinExistence type="predicted"/>
<organism evidence="2 3">
    <name type="scientific">Aquarana catesbeiana</name>
    <name type="common">American bullfrog</name>
    <name type="synonym">Rana catesbeiana</name>
    <dbReference type="NCBI Taxonomy" id="8400"/>
    <lineage>
        <taxon>Eukaryota</taxon>
        <taxon>Metazoa</taxon>
        <taxon>Chordata</taxon>
        <taxon>Craniata</taxon>
        <taxon>Vertebrata</taxon>
        <taxon>Euteleostomi</taxon>
        <taxon>Amphibia</taxon>
        <taxon>Batrachia</taxon>
        <taxon>Anura</taxon>
        <taxon>Neobatrachia</taxon>
        <taxon>Ranoidea</taxon>
        <taxon>Ranidae</taxon>
        <taxon>Aquarana</taxon>
    </lineage>
</organism>
<feature type="non-terminal residue" evidence="2">
    <location>
        <position position="1"/>
    </location>
</feature>
<dbReference type="GO" id="GO:0032012">
    <property type="term" value="P:regulation of ARF protein signal transduction"/>
    <property type="evidence" value="ECO:0007669"/>
    <property type="project" value="InterPro"/>
</dbReference>
<sequence>DKKTVKIPLRFSSALPAVQELNDIKNKKKLVITGTEQFNQKPKKGIQFLQEKGLLATPMDNNEVAQWLRENPRLDKKMIGEFVSDRKNLDLLESFVG</sequence>
<dbReference type="FunFam" id="1.10.220.20:FF:000004">
    <property type="entry name" value="Golgi-specific brefeldin A-resistance guanine nucleotide exchange factor 1"/>
    <property type="match status" value="1"/>
</dbReference>
<dbReference type="InterPro" id="IPR035999">
    <property type="entry name" value="Sec7_dom_sf"/>
</dbReference>
<dbReference type="PANTHER" id="PTHR10663:SF388">
    <property type="entry name" value="GOLGI-SPECIFIC BREFELDIN A-RESISTANCE GUANINE NUCLEOTIDE EXCHANGE FACTOR 1"/>
    <property type="match status" value="1"/>
</dbReference>
<evidence type="ECO:0000259" key="1">
    <source>
        <dbReference type="PROSITE" id="PS50190"/>
    </source>
</evidence>
<dbReference type="InterPro" id="IPR000904">
    <property type="entry name" value="Sec7_dom"/>
</dbReference>
<reference evidence="3" key="1">
    <citation type="journal article" date="2017" name="Nat. Commun.">
        <title>The North American bullfrog draft genome provides insight into hormonal regulation of long noncoding RNA.</title>
        <authorList>
            <person name="Hammond S.A."/>
            <person name="Warren R.L."/>
            <person name="Vandervalk B.P."/>
            <person name="Kucuk E."/>
            <person name="Khan H."/>
            <person name="Gibb E.A."/>
            <person name="Pandoh P."/>
            <person name="Kirk H."/>
            <person name="Zhao Y."/>
            <person name="Jones M."/>
            <person name="Mungall A.J."/>
            <person name="Coope R."/>
            <person name="Pleasance S."/>
            <person name="Moore R.A."/>
            <person name="Holt R.A."/>
            <person name="Round J.M."/>
            <person name="Ohora S."/>
            <person name="Walle B.V."/>
            <person name="Veldhoen N."/>
            <person name="Helbing C.C."/>
            <person name="Birol I."/>
        </authorList>
    </citation>
    <scope>NUCLEOTIDE SEQUENCE [LARGE SCALE GENOMIC DNA]</scope>
</reference>
<name>A0A2G9RJ22_AQUCT</name>
<evidence type="ECO:0000313" key="3">
    <source>
        <dbReference type="Proteomes" id="UP000228934"/>
    </source>
</evidence>
<feature type="domain" description="SEC7" evidence="1">
    <location>
        <begin position="20"/>
        <end position="96"/>
    </location>
</feature>
<dbReference type="Pfam" id="PF01369">
    <property type="entry name" value="Sec7"/>
    <property type="match status" value="1"/>
</dbReference>
<dbReference type="PROSITE" id="PS50190">
    <property type="entry name" value="SEC7"/>
    <property type="match status" value="1"/>
</dbReference>
<dbReference type="AlphaFoldDB" id="A0A2G9RJ22"/>
<dbReference type="Gene3D" id="1.10.220.20">
    <property type="match status" value="1"/>
</dbReference>
<evidence type="ECO:0000313" key="2">
    <source>
        <dbReference type="EMBL" id="PIO27223.1"/>
    </source>
</evidence>
<protein>
    <recommendedName>
        <fullName evidence="1">SEC7 domain-containing protein</fullName>
    </recommendedName>
</protein>
<dbReference type="SUPFAM" id="SSF48425">
    <property type="entry name" value="Sec7 domain"/>
    <property type="match status" value="1"/>
</dbReference>
<accession>A0A2G9RJ22</accession>